<evidence type="ECO:0000313" key="1">
    <source>
        <dbReference type="EMBL" id="TNN38097.1"/>
    </source>
</evidence>
<dbReference type="AlphaFoldDB" id="A0A4Z2FAC5"/>
<comment type="caution">
    <text evidence="1">The sequence shown here is derived from an EMBL/GenBank/DDBJ whole genome shotgun (WGS) entry which is preliminary data.</text>
</comment>
<proteinExistence type="predicted"/>
<reference evidence="1 2" key="1">
    <citation type="submission" date="2019-03" db="EMBL/GenBank/DDBJ databases">
        <title>First draft genome of Liparis tanakae, snailfish: a comprehensive survey of snailfish specific genes.</title>
        <authorList>
            <person name="Kim W."/>
            <person name="Song I."/>
            <person name="Jeong J.-H."/>
            <person name="Kim D."/>
            <person name="Kim S."/>
            <person name="Ryu S."/>
            <person name="Song J.Y."/>
            <person name="Lee S.K."/>
        </authorList>
    </citation>
    <scope>NUCLEOTIDE SEQUENCE [LARGE SCALE GENOMIC DNA]</scope>
    <source>
        <tissue evidence="1">Muscle</tissue>
    </source>
</reference>
<dbReference type="Proteomes" id="UP000314294">
    <property type="component" value="Unassembled WGS sequence"/>
</dbReference>
<accession>A0A4Z2FAC5</accession>
<evidence type="ECO:0000313" key="2">
    <source>
        <dbReference type="Proteomes" id="UP000314294"/>
    </source>
</evidence>
<name>A0A4Z2FAC5_9TELE</name>
<keyword evidence="2" id="KW-1185">Reference proteome</keyword>
<dbReference type="EMBL" id="SRLO01001405">
    <property type="protein sequence ID" value="TNN38097.1"/>
    <property type="molecule type" value="Genomic_DNA"/>
</dbReference>
<protein>
    <submittedName>
        <fullName evidence="1">Uncharacterized protein</fullName>
    </submittedName>
</protein>
<gene>
    <name evidence="1" type="ORF">EYF80_051739</name>
</gene>
<organism evidence="1 2">
    <name type="scientific">Liparis tanakae</name>
    <name type="common">Tanaka's snailfish</name>
    <dbReference type="NCBI Taxonomy" id="230148"/>
    <lineage>
        <taxon>Eukaryota</taxon>
        <taxon>Metazoa</taxon>
        <taxon>Chordata</taxon>
        <taxon>Craniata</taxon>
        <taxon>Vertebrata</taxon>
        <taxon>Euteleostomi</taxon>
        <taxon>Actinopterygii</taxon>
        <taxon>Neopterygii</taxon>
        <taxon>Teleostei</taxon>
        <taxon>Neoteleostei</taxon>
        <taxon>Acanthomorphata</taxon>
        <taxon>Eupercaria</taxon>
        <taxon>Perciformes</taxon>
        <taxon>Cottioidei</taxon>
        <taxon>Cottales</taxon>
        <taxon>Liparidae</taxon>
        <taxon>Liparis</taxon>
    </lineage>
</organism>
<sequence>MSVRYHYAHKDSEFSGSNVEVFGGSLGDPCAERRASQHSPDCAALDRSPSKVKRRQARNFIFEKGCVSW</sequence>